<feature type="site" description="Transition state stabilizer" evidence="9">
    <location>
        <position position="24"/>
    </location>
</feature>
<dbReference type="InterPro" id="IPR001048">
    <property type="entry name" value="Asp/Glu/Uridylate_kinase"/>
</dbReference>
<evidence type="ECO:0000256" key="1">
    <source>
        <dbReference type="ARBA" id="ARBA00004828"/>
    </source>
</evidence>
<keyword evidence="7 9" id="KW-0067">ATP-binding</keyword>
<keyword evidence="4 9" id="KW-0808">Transferase</keyword>
<evidence type="ECO:0000259" key="10">
    <source>
        <dbReference type="Pfam" id="PF00696"/>
    </source>
</evidence>
<dbReference type="RefSeq" id="WP_091162674.1">
    <property type="nucleotide sequence ID" value="NZ_FNCG01000001.1"/>
</dbReference>
<evidence type="ECO:0000256" key="4">
    <source>
        <dbReference type="ARBA" id="ARBA00022679"/>
    </source>
</evidence>
<dbReference type="SUPFAM" id="SSF53633">
    <property type="entry name" value="Carbamate kinase-like"/>
    <property type="match status" value="1"/>
</dbReference>
<dbReference type="NCBIfam" id="TIGR00761">
    <property type="entry name" value="argB"/>
    <property type="match status" value="1"/>
</dbReference>
<organism evidence="11 12">
    <name type="scientific">Mucilaginibacter gossypii</name>
    <dbReference type="NCBI Taxonomy" id="551996"/>
    <lineage>
        <taxon>Bacteria</taxon>
        <taxon>Pseudomonadati</taxon>
        <taxon>Bacteroidota</taxon>
        <taxon>Sphingobacteriia</taxon>
        <taxon>Sphingobacteriales</taxon>
        <taxon>Sphingobacteriaceae</taxon>
        <taxon>Mucilaginibacter</taxon>
    </lineage>
</organism>
<dbReference type="AlphaFoldDB" id="A0A1G7P5Q6"/>
<keyword evidence="3 9" id="KW-0028">Amino-acid biosynthesis</keyword>
<reference evidence="12" key="1">
    <citation type="submission" date="2016-10" db="EMBL/GenBank/DDBJ databases">
        <authorList>
            <person name="Varghese N."/>
            <person name="Submissions S."/>
        </authorList>
    </citation>
    <scope>NUCLEOTIDE SEQUENCE [LARGE SCALE GENOMIC DNA]</scope>
    <source>
        <strain evidence="12">Gh-67</strain>
    </source>
</reference>
<dbReference type="CDD" id="cd04238">
    <property type="entry name" value="AAK_NAGK-like"/>
    <property type="match status" value="1"/>
</dbReference>
<evidence type="ECO:0000256" key="9">
    <source>
        <dbReference type="HAMAP-Rule" id="MF_00082"/>
    </source>
</evidence>
<feature type="binding site" evidence="9">
    <location>
        <position position="175"/>
    </location>
    <ligand>
        <name>substrate</name>
    </ligand>
</feature>
<dbReference type="GO" id="GO:0005737">
    <property type="term" value="C:cytoplasm"/>
    <property type="evidence" value="ECO:0007669"/>
    <property type="project" value="UniProtKB-SubCell"/>
</dbReference>
<comment type="subcellular location">
    <subcellularLocation>
        <location evidence="9">Cytoplasm</location>
    </subcellularLocation>
</comment>
<dbReference type="PIRSF" id="PIRSF000728">
    <property type="entry name" value="NAGK"/>
    <property type="match status" value="1"/>
</dbReference>
<comment type="catalytic activity">
    <reaction evidence="8 9">
        <text>N-acetyl-L-glutamate + ATP = N-acetyl-L-glutamyl 5-phosphate + ADP</text>
        <dbReference type="Rhea" id="RHEA:14629"/>
        <dbReference type="ChEBI" id="CHEBI:30616"/>
        <dbReference type="ChEBI" id="CHEBI:44337"/>
        <dbReference type="ChEBI" id="CHEBI:57936"/>
        <dbReference type="ChEBI" id="CHEBI:456216"/>
        <dbReference type="EC" id="2.7.2.8"/>
    </reaction>
</comment>
<evidence type="ECO:0000256" key="3">
    <source>
        <dbReference type="ARBA" id="ARBA00022605"/>
    </source>
</evidence>
<proteinExistence type="inferred from homology"/>
<feature type="site" description="Transition state stabilizer" evidence="9">
    <location>
        <position position="241"/>
    </location>
</feature>
<evidence type="ECO:0000313" key="11">
    <source>
        <dbReference type="EMBL" id="SDF81564.1"/>
    </source>
</evidence>
<evidence type="ECO:0000256" key="6">
    <source>
        <dbReference type="ARBA" id="ARBA00022777"/>
    </source>
</evidence>
<sequence>MNKIDTDHIKTGKLPSKKSLYIIKIGGNVIDNSENLYHFLKDFEALDGLKILVHGGGKVATQMAEDLGIESKMVDGRRITDIETLRVVTMVYGGLINKNIVAQLQRFGNNAIGLTGADGNFIKAVKRPVKTIDYGFVGDIVKDSINPENISRLMEAGFTPVFCAITHDGEGQLLNTNADTIASALAVSLSGLYETTLIYCFEKKGVLKDINDEESLIREINPQHYEELKVERIIHSGMLPKLDNAFTAIACGVKAVIIGKSDDLGQLKDNKPFGTRLTKSA</sequence>
<keyword evidence="2 9" id="KW-0055">Arginine biosynthesis</keyword>
<dbReference type="Pfam" id="PF00696">
    <property type="entry name" value="AA_kinase"/>
    <property type="match status" value="1"/>
</dbReference>
<dbReference type="InterPro" id="IPR037528">
    <property type="entry name" value="ArgB"/>
</dbReference>
<name>A0A1G7P5Q6_9SPHI</name>
<comment type="function">
    <text evidence="9">Catalyzes the ATP-dependent phosphorylation of N-acetyl-L-glutamate.</text>
</comment>
<evidence type="ECO:0000256" key="5">
    <source>
        <dbReference type="ARBA" id="ARBA00022741"/>
    </source>
</evidence>
<evidence type="ECO:0000256" key="2">
    <source>
        <dbReference type="ARBA" id="ARBA00022571"/>
    </source>
</evidence>
<feature type="binding site" evidence="9">
    <location>
        <position position="78"/>
    </location>
    <ligand>
        <name>substrate</name>
    </ligand>
</feature>
<dbReference type="GO" id="GO:0005524">
    <property type="term" value="F:ATP binding"/>
    <property type="evidence" value="ECO:0007669"/>
    <property type="project" value="UniProtKB-UniRule"/>
</dbReference>
<dbReference type="HAMAP" id="MF_00082">
    <property type="entry name" value="ArgB"/>
    <property type="match status" value="1"/>
</dbReference>
<dbReference type="PANTHER" id="PTHR23342">
    <property type="entry name" value="N-ACETYLGLUTAMATE SYNTHASE"/>
    <property type="match status" value="1"/>
</dbReference>
<evidence type="ECO:0000256" key="7">
    <source>
        <dbReference type="ARBA" id="ARBA00022840"/>
    </source>
</evidence>
<dbReference type="Gene3D" id="3.40.1160.10">
    <property type="entry name" value="Acetylglutamate kinase-like"/>
    <property type="match status" value="1"/>
</dbReference>
<accession>A0A1G7P5Q6</accession>
<keyword evidence="12" id="KW-1185">Reference proteome</keyword>
<dbReference type="PANTHER" id="PTHR23342:SF0">
    <property type="entry name" value="N-ACETYLGLUTAMATE SYNTHASE, MITOCHONDRIAL"/>
    <property type="match status" value="1"/>
</dbReference>
<dbReference type="InterPro" id="IPR036393">
    <property type="entry name" value="AceGlu_kinase-like_sf"/>
</dbReference>
<feature type="binding site" evidence="9">
    <location>
        <begin position="56"/>
        <end position="57"/>
    </location>
    <ligand>
        <name>substrate</name>
    </ligand>
</feature>
<dbReference type="EC" id="2.7.2.8" evidence="9"/>
<comment type="similarity">
    <text evidence="9">Belongs to the acetylglutamate kinase family. ArgB subfamily.</text>
</comment>
<evidence type="ECO:0000256" key="8">
    <source>
        <dbReference type="ARBA" id="ARBA00048141"/>
    </source>
</evidence>
<dbReference type="STRING" id="551996.SAMN05192573_101454"/>
<dbReference type="GO" id="GO:0042450">
    <property type="term" value="P:L-arginine biosynthetic process via ornithine"/>
    <property type="evidence" value="ECO:0007669"/>
    <property type="project" value="UniProtKB-UniRule"/>
</dbReference>
<dbReference type="InterPro" id="IPR004662">
    <property type="entry name" value="AcgluKinase_fam"/>
</dbReference>
<keyword evidence="6 9" id="KW-0418">Kinase</keyword>
<keyword evidence="5 9" id="KW-0547">Nucleotide-binding</keyword>
<dbReference type="UniPathway" id="UPA00068">
    <property type="reaction ID" value="UER00107"/>
</dbReference>
<evidence type="ECO:0000313" key="12">
    <source>
        <dbReference type="Proteomes" id="UP000199705"/>
    </source>
</evidence>
<dbReference type="EMBL" id="FNCG01000001">
    <property type="protein sequence ID" value="SDF81564.1"/>
    <property type="molecule type" value="Genomic_DNA"/>
</dbReference>
<protein>
    <recommendedName>
        <fullName evidence="9">Acetylglutamate kinase</fullName>
        <ecNumber evidence="9">2.7.2.8</ecNumber>
    </recommendedName>
    <alternativeName>
        <fullName evidence="9">N-acetyl-L-glutamate 5-phosphotransferase</fullName>
    </alternativeName>
    <alternativeName>
        <fullName evidence="9">NAG kinase</fullName>
        <shortName evidence="9">NAGK</shortName>
    </alternativeName>
</protein>
<comment type="pathway">
    <text evidence="1 9">Amino-acid biosynthesis; L-arginine biosynthesis; N(2)-acetyl-L-ornithine from L-glutamate: step 2/4.</text>
</comment>
<gene>
    <name evidence="9" type="primary">argB</name>
    <name evidence="11" type="ORF">SAMN05192573_101454</name>
</gene>
<dbReference type="GO" id="GO:0003991">
    <property type="term" value="F:acetylglutamate kinase activity"/>
    <property type="evidence" value="ECO:0007669"/>
    <property type="project" value="UniProtKB-UniRule"/>
</dbReference>
<feature type="domain" description="Aspartate/glutamate/uridylate kinase" evidence="10">
    <location>
        <begin position="21"/>
        <end position="258"/>
    </location>
</feature>
<keyword evidence="9" id="KW-0963">Cytoplasm</keyword>
<dbReference type="Proteomes" id="UP000199705">
    <property type="component" value="Unassembled WGS sequence"/>
</dbReference>